<dbReference type="PANTHER" id="PTHR30006">
    <property type="entry name" value="THIAMINE-BINDING PERIPLASMIC PROTEIN-RELATED"/>
    <property type="match status" value="1"/>
</dbReference>
<dbReference type="OrthoDB" id="124329at2759"/>
<feature type="non-terminal residue" evidence="3">
    <location>
        <position position="351"/>
    </location>
</feature>
<evidence type="ECO:0000256" key="1">
    <source>
        <dbReference type="ARBA" id="ARBA00022729"/>
    </source>
</evidence>
<keyword evidence="4" id="KW-1185">Reference proteome</keyword>
<evidence type="ECO:0000313" key="4">
    <source>
        <dbReference type="Proteomes" id="UP000054007"/>
    </source>
</evidence>
<dbReference type="PROSITE" id="PS51257">
    <property type="entry name" value="PROKAR_LIPOPROTEIN"/>
    <property type="match status" value="1"/>
</dbReference>
<accession>A0A0D7B2A0</accession>
<gene>
    <name evidence="3" type="ORF">CYLTODRAFT_381067</name>
</gene>
<organism evidence="3 4">
    <name type="scientific">Cylindrobasidium torrendii FP15055 ss-10</name>
    <dbReference type="NCBI Taxonomy" id="1314674"/>
    <lineage>
        <taxon>Eukaryota</taxon>
        <taxon>Fungi</taxon>
        <taxon>Dikarya</taxon>
        <taxon>Basidiomycota</taxon>
        <taxon>Agaricomycotina</taxon>
        <taxon>Agaricomycetes</taxon>
        <taxon>Agaricomycetidae</taxon>
        <taxon>Agaricales</taxon>
        <taxon>Marasmiineae</taxon>
        <taxon>Physalacriaceae</taxon>
        <taxon>Cylindrobasidium</taxon>
    </lineage>
</organism>
<name>A0A0D7B2A0_9AGAR</name>
<dbReference type="EMBL" id="KN880644">
    <property type="protein sequence ID" value="KIY64279.1"/>
    <property type="molecule type" value="Genomic_DNA"/>
</dbReference>
<proteinExistence type="predicted"/>
<protein>
    <submittedName>
        <fullName evidence="3">ABC transporter</fullName>
    </submittedName>
</protein>
<evidence type="ECO:0000313" key="3">
    <source>
        <dbReference type="EMBL" id="KIY64279.1"/>
    </source>
</evidence>
<dbReference type="PANTHER" id="PTHR30006:SF2">
    <property type="entry name" value="ABC TRANSPORTER SUBSTRATE-BINDING PROTEIN"/>
    <property type="match status" value="1"/>
</dbReference>
<dbReference type="SUPFAM" id="SSF53850">
    <property type="entry name" value="Periplasmic binding protein-like II"/>
    <property type="match status" value="1"/>
</dbReference>
<dbReference type="Gene3D" id="3.40.190.10">
    <property type="entry name" value="Periplasmic binding protein-like II"/>
    <property type="match status" value="2"/>
</dbReference>
<dbReference type="Pfam" id="PF13343">
    <property type="entry name" value="SBP_bac_6"/>
    <property type="match status" value="1"/>
</dbReference>
<reference evidence="3 4" key="1">
    <citation type="journal article" date="2015" name="Fungal Genet. Biol.">
        <title>Evolution of novel wood decay mechanisms in Agaricales revealed by the genome sequences of Fistulina hepatica and Cylindrobasidium torrendii.</title>
        <authorList>
            <person name="Floudas D."/>
            <person name="Held B.W."/>
            <person name="Riley R."/>
            <person name="Nagy L.G."/>
            <person name="Koehler G."/>
            <person name="Ransdell A.S."/>
            <person name="Younus H."/>
            <person name="Chow J."/>
            <person name="Chiniquy J."/>
            <person name="Lipzen A."/>
            <person name="Tritt A."/>
            <person name="Sun H."/>
            <person name="Haridas S."/>
            <person name="LaButti K."/>
            <person name="Ohm R.A."/>
            <person name="Kues U."/>
            <person name="Blanchette R.A."/>
            <person name="Grigoriev I.V."/>
            <person name="Minto R.E."/>
            <person name="Hibbett D.S."/>
        </authorList>
    </citation>
    <scope>NUCLEOTIDE SEQUENCE [LARGE SCALE GENOMIC DNA]</scope>
    <source>
        <strain evidence="3 4">FP15055 ss-10</strain>
    </source>
</reference>
<dbReference type="AlphaFoldDB" id="A0A0D7B2A0"/>
<dbReference type="STRING" id="1314674.A0A0D7B2A0"/>
<feature type="chain" id="PRO_5002316586" evidence="2">
    <location>
        <begin position="19"/>
        <end position="351"/>
    </location>
</feature>
<dbReference type="Proteomes" id="UP000054007">
    <property type="component" value="Unassembled WGS sequence"/>
</dbReference>
<evidence type="ECO:0000256" key="2">
    <source>
        <dbReference type="SAM" id="SignalP"/>
    </source>
</evidence>
<sequence>MISSKFMLLLAATAACFAADVEVETRTLDEIHQEALKEGGTLTVWHGGDEKNQQDGLKQQFEARFPGMTLNVTVDLSKYHDSKLDTQIAANNVYVDSVILQTLHDYPRWKSQDVLLPYKPLGWDSIYEEFRDEDGYYTGVYVFNWSNVWNTDYVTDGITDYDDFLKPEFKDKLVLTYPNDDDAVLYAFDLVLKEKGEAWLDALIAQNPRWVRGSATPATLIATSNGTYTASFTTAVGLQAASPFNISFPANAGPFVTWPQTGAILKDAPHPESAKLLHSFIISDEYQSGGWSVRSDAATPEGYPAIVDMPGANATGFKEWMQDRANVERLRFYYEDKLGTAQGLSPLVDDL</sequence>
<feature type="signal peptide" evidence="2">
    <location>
        <begin position="1"/>
        <end position="18"/>
    </location>
</feature>
<keyword evidence="1 2" id="KW-0732">Signal</keyword>